<feature type="region of interest" description="Disordered" evidence="6">
    <location>
        <begin position="1"/>
        <end position="100"/>
    </location>
</feature>
<feature type="region of interest" description="Disordered" evidence="6">
    <location>
        <begin position="336"/>
        <end position="361"/>
    </location>
</feature>
<accession>A0A8A4XC61</accession>
<dbReference type="InterPro" id="IPR027417">
    <property type="entry name" value="P-loop_NTPase"/>
</dbReference>
<dbReference type="PROSITE" id="PS51206">
    <property type="entry name" value="SF3_HELICASE_1"/>
    <property type="match status" value="1"/>
</dbReference>
<comment type="subcellular location">
    <subcellularLocation>
        <location evidence="1">Host nucleus</location>
    </subcellularLocation>
</comment>
<reference evidence="8" key="2">
    <citation type="journal article" date="2022" name="Gigascience">
        <title>Parvovirus dark matter in the cloaca of wild birds.</title>
        <authorList>
            <person name="Dai Z."/>
            <person name="Wang H."/>
            <person name="Wu H."/>
            <person name="Zhang Q."/>
            <person name="Ji L."/>
            <person name="Wang X."/>
            <person name="Shen Q."/>
            <person name="Yang S."/>
            <person name="Ma X."/>
            <person name="Shan T."/>
            <person name="Zhang W."/>
        </authorList>
    </citation>
    <scope>NUCLEOTIDE SEQUENCE</scope>
    <source>
        <strain evidence="8">Coa195par0277</strain>
    </source>
</reference>
<dbReference type="Gene3D" id="3.40.50.300">
    <property type="entry name" value="P-loop containing nucleotide triphosphate hydrolases"/>
    <property type="match status" value="1"/>
</dbReference>
<dbReference type="InterPro" id="IPR001257">
    <property type="entry name" value="Parvovirus_NS1_helicase"/>
</dbReference>
<dbReference type="Pfam" id="PF01057">
    <property type="entry name" value="Parvo_NS1"/>
    <property type="match status" value="1"/>
</dbReference>
<evidence type="ECO:0000256" key="6">
    <source>
        <dbReference type="SAM" id="MobiDB-lite"/>
    </source>
</evidence>
<reference evidence="8" key="1">
    <citation type="submission" date="2020-09" db="EMBL/GenBank/DDBJ databases">
        <authorList>
            <person name="Dai Z."/>
            <person name="Yang S."/>
            <person name="Zhang W."/>
        </authorList>
    </citation>
    <scope>NUCLEOTIDE SEQUENCE</scope>
    <source>
        <strain evidence="8">Coa195par0277</strain>
    </source>
</reference>
<feature type="compositionally biased region" description="Basic and acidic residues" evidence="6">
    <location>
        <begin position="13"/>
        <end position="74"/>
    </location>
</feature>
<dbReference type="EMBL" id="MW046428">
    <property type="protein sequence ID" value="QTE03813.1"/>
    <property type="molecule type" value="Genomic_DNA"/>
</dbReference>
<keyword evidence="5" id="KW-0067">ATP-binding</keyword>
<keyword evidence="3" id="KW-0235">DNA replication</keyword>
<evidence type="ECO:0000256" key="1">
    <source>
        <dbReference type="ARBA" id="ARBA00004147"/>
    </source>
</evidence>
<feature type="compositionally biased region" description="Polar residues" evidence="6">
    <location>
        <begin position="340"/>
        <end position="360"/>
    </location>
</feature>
<evidence type="ECO:0000256" key="5">
    <source>
        <dbReference type="ARBA" id="ARBA00022840"/>
    </source>
</evidence>
<evidence type="ECO:0000256" key="3">
    <source>
        <dbReference type="ARBA" id="ARBA00022705"/>
    </source>
</evidence>
<dbReference type="InterPro" id="IPR014015">
    <property type="entry name" value="Helicase_SF3_DNA-vir"/>
</dbReference>
<keyword evidence="2" id="KW-1048">Host nucleus</keyword>
<dbReference type="SUPFAM" id="SSF52540">
    <property type="entry name" value="P-loop containing nucleoside triphosphate hydrolases"/>
    <property type="match status" value="1"/>
</dbReference>
<dbReference type="GO" id="GO:0006260">
    <property type="term" value="P:DNA replication"/>
    <property type="evidence" value="ECO:0007669"/>
    <property type="project" value="UniProtKB-KW"/>
</dbReference>
<feature type="domain" description="SF3 helicase" evidence="7">
    <location>
        <begin position="453"/>
        <end position="624"/>
    </location>
</feature>
<evidence type="ECO:0000256" key="2">
    <source>
        <dbReference type="ARBA" id="ARBA00022562"/>
    </source>
</evidence>
<keyword evidence="4" id="KW-0547">Nucleotide-binding</keyword>
<dbReference type="GO" id="GO:0019079">
    <property type="term" value="P:viral genome replication"/>
    <property type="evidence" value="ECO:0007669"/>
    <property type="project" value="InterPro"/>
</dbReference>
<dbReference type="GO" id="GO:0005524">
    <property type="term" value="F:ATP binding"/>
    <property type="evidence" value="ECO:0007669"/>
    <property type="project" value="UniProtKB-KW"/>
</dbReference>
<organism evidence="8">
    <name type="scientific">Periparus ater ambidensovirus</name>
    <dbReference type="NCBI Taxonomy" id="2794455"/>
    <lineage>
        <taxon>Viruses</taxon>
        <taxon>Monodnaviria</taxon>
        <taxon>Shotokuvirae</taxon>
        <taxon>Cossaviricota</taxon>
        <taxon>Quintoviricetes</taxon>
        <taxon>Piccovirales</taxon>
        <taxon>Parvoviridae</taxon>
        <taxon>Densovirinae</taxon>
        <taxon>Ambidensovirus</taxon>
    </lineage>
</organism>
<protein>
    <submittedName>
        <fullName evidence="8">NS1</fullName>
    </submittedName>
</protein>
<feature type="compositionally biased region" description="Polar residues" evidence="6">
    <location>
        <begin position="1"/>
        <end position="10"/>
    </location>
</feature>
<sequence length="634" mass="73185">MSSCCSYTYSTEDDQHGEAFNEDRAETECSYRTEESANSRTRDIRGRGVRGRVDSWIRERSRSPRRPGSRDARRVRGIGHSGRDQSGESGSEESRASAVGSWLDSNDEYARIHRTGMGSRLFNPDSAVFANNGASSYESPQSNDEENYFYDSTRNIERVKKLETRQSRIREMFFRAFQKCPPKRRIIHDVYEKKSSARFNGLSLRSLHGKHRGGVFFICDHEDHFHVVHDCNYNNATCRCSAIDEFRTYFARIVGRRYSRRVTASVGFTIKHWVNLAIYFEKEGRHLDYMDLAGRNWIPGDKTGCLQLQQDLQLGQKELVESIGDSQHLYDEQCCRSETHGSPTSDGISSQGLDESSGCQTRGKGDRIIEFLRKFPTAPVAHIFGISVWWQSKYKFFNKMSPFMQNVVKIVGNTYNELSISELGSFFADVEPQNLLFNAPMGNVDTYYYSPEDSLKVCEELVSYQFRENKQDIDHFYQCLFNVIDRRIPKKNSIFILSPPNAGKNFFFDACIHYCINFGQMGNFNRYCTFPLMECVDRRIILWNEPVMEASASETLKCILGGDTCNAKVKYQGDAVVSRTPVIILSNNDVFPKDEAFRSRMFSFQWRPAEFLKKYTKKPHPLVLHLLYNKYMKN</sequence>
<evidence type="ECO:0000259" key="7">
    <source>
        <dbReference type="PROSITE" id="PS51206"/>
    </source>
</evidence>
<evidence type="ECO:0000313" key="8">
    <source>
        <dbReference type="EMBL" id="QTE03813.1"/>
    </source>
</evidence>
<evidence type="ECO:0000256" key="4">
    <source>
        <dbReference type="ARBA" id="ARBA00022741"/>
    </source>
</evidence>
<name>A0A8A4XC61_9VIRU</name>
<proteinExistence type="predicted"/>
<dbReference type="GO" id="GO:0042025">
    <property type="term" value="C:host cell nucleus"/>
    <property type="evidence" value="ECO:0007669"/>
    <property type="project" value="UniProtKB-SubCell"/>
</dbReference>